<protein>
    <submittedName>
        <fullName evidence="2">Cbb3-type cytochrome oxidase subunit 1</fullName>
    </submittedName>
</protein>
<keyword evidence="1" id="KW-0472">Membrane</keyword>
<feature type="transmembrane region" description="Helical" evidence="1">
    <location>
        <begin position="5"/>
        <end position="24"/>
    </location>
</feature>
<dbReference type="SUPFAM" id="SSF81442">
    <property type="entry name" value="Cytochrome c oxidase subunit I-like"/>
    <property type="match status" value="1"/>
</dbReference>
<dbReference type="InterPro" id="IPR036927">
    <property type="entry name" value="Cyt_c_oxase-like_su1_sf"/>
</dbReference>
<name>A0ABS2QI15_9BACI</name>
<feature type="transmembrane region" description="Helical" evidence="1">
    <location>
        <begin position="36"/>
        <end position="56"/>
    </location>
</feature>
<dbReference type="RefSeq" id="WP_204542975.1">
    <property type="nucleotide sequence ID" value="NZ_JAFBFI010000008.1"/>
</dbReference>
<evidence type="ECO:0000256" key="1">
    <source>
        <dbReference type="SAM" id="Phobius"/>
    </source>
</evidence>
<gene>
    <name evidence="2" type="ORF">JOC77_002241</name>
</gene>
<keyword evidence="3" id="KW-1185">Reference proteome</keyword>
<accession>A0ABS2QI15</accession>
<evidence type="ECO:0000313" key="3">
    <source>
        <dbReference type="Proteomes" id="UP000823486"/>
    </source>
</evidence>
<organism evidence="2 3">
    <name type="scientific">Peribacillus deserti</name>
    <dbReference type="NCBI Taxonomy" id="673318"/>
    <lineage>
        <taxon>Bacteria</taxon>
        <taxon>Bacillati</taxon>
        <taxon>Bacillota</taxon>
        <taxon>Bacilli</taxon>
        <taxon>Bacillales</taxon>
        <taxon>Bacillaceae</taxon>
        <taxon>Peribacillus</taxon>
    </lineage>
</organism>
<feature type="transmembrane region" description="Helical" evidence="1">
    <location>
        <begin position="96"/>
        <end position="117"/>
    </location>
</feature>
<keyword evidence="1" id="KW-1133">Transmembrane helix</keyword>
<reference evidence="2 3" key="1">
    <citation type="submission" date="2021-01" db="EMBL/GenBank/DDBJ databases">
        <title>Genomic Encyclopedia of Type Strains, Phase IV (KMG-IV): sequencing the most valuable type-strain genomes for metagenomic binning, comparative biology and taxonomic classification.</title>
        <authorList>
            <person name="Goeker M."/>
        </authorList>
    </citation>
    <scope>NUCLEOTIDE SEQUENCE [LARGE SCALE GENOMIC DNA]</scope>
    <source>
        <strain evidence="2 3">DSM 105482</strain>
    </source>
</reference>
<dbReference type="Pfam" id="PF00115">
    <property type="entry name" value="COX1"/>
    <property type="match status" value="1"/>
</dbReference>
<proteinExistence type="predicted"/>
<keyword evidence="1" id="KW-0812">Transmembrane</keyword>
<sequence length="132" mass="14389">MGIKFLKISVVYFFIGISFGIFMSSTLKFQYAPSHAHINLLGWTSLALAGIIYYLFPAIAENRLGKTHFWLHNIGLPIMMAGLILIESGVTSAEPVIAIGASIMSIGIVCFVINVLFKLKDTAHSASKKEIA</sequence>
<dbReference type="InterPro" id="IPR000883">
    <property type="entry name" value="Cyt_C_Oxase_1"/>
</dbReference>
<comment type="caution">
    <text evidence="2">The sequence shown here is derived from an EMBL/GenBank/DDBJ whole genome shotgun (WGS) entry which is preliminary data.</text>
</comment>
<evidence type="ECO:0000313" key="2">
    <source>
        <dbReference type="EMBL" id="MBM7692810.1"/>
    </source>
</evidence>
<dbReference type="Gene3D" id="1.20.210.10">
    <property type="entry name" value="Cytochrome c oxidase-like, subunit I domain"/>
    <property type="match status" value="1"/>
</dbReference>
<dbReference type="Proteomes" id="UP000823486">
    <property type="component" value="Unassembled WGS sequence"/>
</dbReference>
<dbReference type="EMBL" id="JAFBFI010000008">
    <property type="protein sequence ID" value="MBM7692810.1"/>
    <property type="molecule type" value="Genomic_DNA"/>
</dbReference>
<feature type="transmembrane region" description="Helical" evidence="1">
    <location>
        <begin position="68"/>
        <end position="90"/>
    </location>
</feature>